<sequence>MINNQLKSGYVKIINTLWSGSMQCNSIENISDNVIRLMDEVLTKIRDGSTAMIGVHAVFEIFYSKIYSSWAELIKVALDTADAHASDWIGVLRGNRQYSAVVNSAALGYKSPVQIALYEAAGFM</sequence>
<dbReference type="Proteomes" id="UP000229970">
    <property type="component" value="Unassembled WGS sequence"/>
</dbReference>
<organism evidence="1 2">
    <name type="scientific">Snodgrassella alvi</name>
    <dbReference type="NCBI Taxonomy" id="1196083"/>
    <lineage>
        <taxon>Bacteria</taxon>
        <taxon>Pseudomonadati</taxon>
        <taxon>Pseudomonadota</taxon>
        <taxon>Betaproteobacteria</taxon>
        <taxon>Neisseriales</taxon>
        <taxon>Neisseriaceae</taxon>
        <taxon>Snodgrassella</taxon>
    </lineage>
</organism>
<name>A0A2N9XLX3_9NEIS</name>
<dbReference type="RefSeq" id="WP_100121203.1">
    <property type="nucleotide sequence ID" value="NZ_MEIP01000010.1"/>
</dbReference>
<proteinExistence type="predicted"/>
<dbReference type="EMBL" id="MEIP01000010">
    <property type="protein sequence ID" value="PIT49328.1"/>
    <property type="molecule type" value="Genomic_DNA"/>
</dbReference>
<reference evidence="1 2" key="1">
    <citation type="journal article" date="2017" name="MBio">
        <title>Type VI secretion-mediated competition in the bee gut microbiome.</title>
        <authorList>
            <person name="Steele M.I."/>
            <person name="Kwong W.K."/>
            <person name="Powell J.E."/>
            <person name="Whiteley M."/>
            <person name="Moran N.A."/>
        </authorList>
    </citation>
    <scope>NUCLEOTIDE SEQUENCE [LARGE SCALE GENOMIC DNA]</scope>
    <source>
        <strain evidence="1 2">Ruf1-X</strain>
    </source>
</reference>
<evidence type="ECO:0000313" key="1">
    <source>
        <dbReference type="EMBL" id="PIT49328.1"/>
    </source>
</evidence>
<gene>
    <name evidence="1" type="ORF">BHC46_01675</name>
</gene>
<comment type="caution">
    <text evidence="1">The sequence shown here is derived from an EMBL/GenBank/DDBJ whole genome shotgun (WGS) entry which is preliminary data.</text>
</comment>
<protein>
    <submittedName>
        <fullName evidence="1">Uncharacterized protein</fullName>
    </submittedName>
</protein>
<evidence type="ECO:0000313" key="2">
    <source>
        <dbReference type="Proteomes" id="UP000229970"/>
    </source>
</evidence>
<dbReference type="AlphaFoldDB" id="A0A2N9XLX3"/>
<accession>A0A2N9XLX3</accession>